<evidence type="ECO:0000256" key="3">
    <source>
        <dbReference type="ARBA" id="ARBA00022989"/>
    </source>
</evidence>
<dbReference type="Proteomes" id="UP000746741">
    <property type="component" value="Unassembled WGS sequence"/>
</dbReference>
<evidence type="ECO:0000256" key="1">
    <source>
        <dbReference type="ARBA" id="ARBA00004141"/>
    </source>
</evidence>
<name>A0A9X9WH06_9PROT</name>
<evidence type="ECO:0000256" key="2">
    <source>
        <dbReference type="ARBA" id="ARBA00022692"/>
    </source>
</evidence>
<keyword evidence="4 5" id="KW-0472">Membrane</keyword>
<organism evidence="7 10">
    <name type="scientific">Neoroseomonas oryzicola</name>
    <dbReference type="NCBI Taxonomy" id="535904"/>
    <lineage>
        <taxon>Bacteria</taxon>
        <taxon>Pseudomonadati</taxon>
        <taxon>Pseudomonadota</taxon>
        <taxon>Alphaproteobacteria</taxon>
        <taxon>Acetobacterales</taxon>
        <taxon>Acetobacteraceae</taxon>
        <taxon>Neoroseomonas</taxon>
    </lineage>
</organism>
<dbReference type="SUPFAM" id="SSF63380">
    <property type="entry name" value="Riboflavin synthase domain-like"/>
    <property type="match status" value="1"/>
</dbReference>
<dbReference type="GO" id="GO:0016491">
    <property type="term" value="F:oxidoreductase activity"/>
    <property type="evidence" value="ECO:0007669"/>
    <property type="project" value="InterPro"/>
</dbReference>
<dbReference type="Pfam" id="PF01794">
    <property type="entry name" value="Ferric_reduct"/>
    <property type="match status" value="1"/>
</dbReference>
<evidence type="ECO:0000313" key="7">
    <source>
        <dbReference type="EMBL" id="MBR0659616.1"/>
    </source>
</evidence>
<dbReference type="EMBL" id="JAAEDK010000019">
    <property type="protein sequence ID" value="MBR0659616.1"/>
    <property type="molecule type" value="Genomic_DNA"/>
</dbReference>
<evidence type="ECO:0000256" key="4">
    <source>
        <dbReference type="ARBA" id="ARBA00023136"/>
    </source>
</evidence>
<evidence type="ECO:0000313" key="8">
    <source>
        <dbReference type="EMBL" id="NKE15523.1"/>
    </source>
</evidence>
<dbReference type="GO" id="GO:0016020">
    <property type="term" value="C:membrane"/>
    <property type="evidence" value="ECO:0007669"/>
    <property type="project" value="UniProtKB-SubCell"/>
</dbReference>
<sequence length="434" mass="46965">MPAWLLLTAYAGLVALPAALGWARVGIARSWTDEASSLLAMVAFAALLLEFLLSGRFRAISGGIGIDRTMRWHQVFARVLTVVLMLHPFVYTTPTGAQFLMPDDATRAGVLGLDAVSLATGWLAWLLLGVLTAAAIGRDSIPWRYEAWRLMHGLGALAVAALGAVHAMRAGRYSADPVVAGYWMAMLGLALLSLLAVYVIRPLRLSRRPWRIAAVEQVADRTWRLALTPVGHDGLRFRAGQFAWLRLDRPPFTLREHPFSIASAPSADGHLDFLIKEAGDFTRRIGRLPVGGRAFVDGPHGNLVVDGRAEAGICLIGGGVGMAPLLSILRGTKRGRVRLVIQGNRHDGQILAGKELDASGAEVVHVLQEPPPGWTGETGMVTRDLIRRRCATAGEAGWLFVLCGPPPMMREVRAGLAALGVPARRILEERFVYD</sequence>
<evidence type="ECO:0000313" key="10">
    <source>
        <dbReference type="Proteomes" id="UP001138708"/>
    </source>
</evidence>
<feature type="transmembrane region" description="Helical" evidence="5">
    <location>
        <begin position="148"/>
        <end position="168"/>
    </location>
</feature>
<dbReference type="SUPFAM" id="SSF52343">
    <property type="entry name" value="Ferredoxin reductase-like, C-terminal NADP-linked domain"/>
    <property type="match status" value="1"/>
</dbReference>
<feature type="transmembrane region" description="Helical" evidence="5">
    <location>
        <begin position="180"/>
        <end position="200"/>
    </location>
</feature>
<dbReference type="PROSITE" id="PS51384">
    <property type="entry name" value="FAD_FR"/>
    <property type="match status" value="1"/>
</dbReference>
<protein>
    <recommendedName>
        <fullName evidence="6">FAD-binding FR-type domain-containing protein</fullName>
    </recommendedName>
</protein>
<dbReference type="PANTHER" id="PTHR47354:SF5">
    <property type="entry name" value="PROTEIN RFBI"/>
    <property type="match status" value="1"/>
</dbReference>
<keyword evidence="2 5" id="KW-0812">Transmembrane</keyword>
<dbReference type="Gene3D" id="2.40.30.10">
    <property type="entry name" value="Translation factors"/>
    <property type="match status" value="1"/>
</dbReference>
<comment type="subcellular location">
    <subcellularLocation>
        <location evidence="1">Membrane</location>
        <topology evidence="1">Multi-pass membrane protein</topology>
    </subcellularLocation>
</comment>
<dbReference type="PANTHER" id="PTHR47354">
    <property type="entry name" value="NADH OXIDOREDUCTASE HCR"/>
    <property type="match status" value="1"/>
</dbReference>
<accession>A0A9X9WH06</accession>
<evidence type="ECO:0000256" key="5">
    <source>
        <dbReference type="SAM" id="Phobius"/>
    </source>
</evidence>
<dbReference type="Pfam" id="PF00175">
    <property type="entry name" value="NAD_binding_1"/>
    <property type="match status" value="1"/>
</dbReference>
<feature type="domain" description="FAD-binding FR-type" evidence="6">
    <location>
        <begin position="205"/>
        <end position="306"/>
    </location>
</feature>
<dbReference type="InterPro" id="IPR039261">
    <property type="entry name" value="FNR_nucleotide-bd"/>
</dbReference>
<dbReference type="Pfam" id="PF08022">
    <property type="entry name" value="FAD_binding_8"/>
    <property type="match status" value="1"/>
</dbReference>
<gene>
    <name evidence="8" type="ORF">GWK15_01075</name>
    <name evidence="7" type="ORF">GXW75_10175</name>
</gene>
<dbReference type="EMBL" id="JAAVUP010000001">
    <property type="protein sequence ID" value="NKE15523.1"/>
    <property type="molecule type" value="Genomic_DNA"/>
</dbReference>
<keyword evidence="3 5" id="KW-1133">Transmembrane helix</keyword>
<dbReference type="InterPro" id="IPR013130">
    <property type="entry name" value="Fe3_Rdtase_TM_dom"/>
</dbReference>
<dbReference type="AlphaFoldDB" id="A0A9X9WH06"/>
<comment type="caution">
    <text evidence="7">The sequence shown here is derived from an EMBL/GenBank/DDBJ whole genome shotgun (WGS) entry which is preliminary data.</text>
</comment>
<evidence type="ECO:0000259" key="6">
    <source>
        <dbReference type="PROSITE" id="PS51384"/>
    </source>
</evidence>
<dbReference type="PRINTS" id="PR00410">
    <property type="entry name" value="PHEHYDRXLASE"/>
</dbReference>
<feature type="transmembrane region" description="Helical" evidence="5">
    <location>
        <begin position="75"/>
        <end position="91"/>
    </location>
</feature>
<dbReference type="Gene3D" id="3.40.50.80">
    <property type="entry name" value="Nucleotide-binding domain of ferredoxin-NADP reductase (FNR) module"/>
    <property type="match status" value="1"/>
</dbReference>
<dbReference type="InterPro" id="IPR017938">
    <property type="entry name" value="Riboflavin_synthase-like_b-brl"/>
</dbReference>
<dbReference type="InterPro" id="IPR013112">
    <property type="entry name" value="FAD-bd_8"/>
</dbReference>
<reference evidence="7" key="3">
    <citation type="journal article" date="2021" name="Syst. Appl. Microbiol.">
        <title>Roseomonas hellenica sp. nov., isolated from roots of wild-growing Alkanna tinctoria.</title>
        <authorList>
            <person name="Rat A."/>
            <person name="Naranjo H.D."/>
            <person name="Lebbe L."/>
            <person name="Cnockaert M."/>
            <person name="Krigas N."/>
            <person name="Grigoriadou K."/>
            <person name="Maloupa E."/>
            <person name="Willems A."/>
        </authorList>
    </citation>
    <scope>NUCLEOTIDE SEQUENCE</scope>
    <source>
        <strain evidence="7">LMG 31161</strain>
    </source>
</reference>
<reference evidence="7" key="1">
    <citation type="submission" date="2020-01" db="EMBL/GenBank/DDBJ databases">
        <authorList>
            <person name="Rat A."/>
        </authorList>
    </citation>
    <scope>NUCLEOTIDE SEQUENCE</scope>
    <source>
        <strain evidence="7">LMG 31161</strain>
    </source>
</reference>
<feature type="transmembrane region" description="Helical" evidence="5">
    <location>
        <begin position="37"/>
        <end position="54"/>
    </location>
</feature>
<dbReference type="InterPro" id="IPR017927">
    <property type="entry name" value="FAD-bd_FR_type"/>
</dbReference>
<feature type="transmembrane region" description="Helical" evidence="5">
    <location>
        <begin position="111"/>
        <end position="136"/>
    </location>
</feature>
<reference evidence="8 9" key="2">
    <citation type="submission" date="2020-02" db="EMBL/GenBank/DDBJ databases">
        <authorList>
            <person name="Sun Q."/>
            <person name="Inoue M."/>
        </authorList>
    </citation>
    <scope>NUCLEOTIDE SEQUENCE [LARGE SCALE GENOMIC DNA]</scope>
    <source>
        <strain evidence="8 9">KCTC 22478</strain>
    </source>
</reference>
<dbReference type="InterPro" id="IPR001433">
    <property type="entry name" value="OxRdtase_FAD/NAD-bd"/>
</dbReference>
<dbReference type="RefSeq" id="WP_168038216.1">
    <property type="nucleotide sequence ID" value="NZ_JAAEDK010000019.1"/>
</dbReference>
<keyword evidence="9" id="KW-1185">Reference proteome</keyword>
<proteinExistence type="predicted"/>
<dbReference type="Proteomes" id="UP001138708">
    <property type="component" value="Unassembled WGS sequence"/>
</dbReference>
<evidence type="ECO:0000313" key="9">
    <source>
        <dbReference type="Proteomes" id="UP000746741"/>
    </source>
</evidence>
<dbReference type="InterPro" id="IPR050415">
    <property type="entry name" value="MRET"/>
</dbReference>